<evidence type="ECO:0000256" key="1">
    <source>
        <dbReference type="SAM" id="MobiDB-lite"/>
    </source>
</evidence>
<dbReference type="Proteomes" id="UP000527355">
    <property type="component" value="Unassembled WGS sequence"/>
</dbReference>
<accession>A0A7J7TIR1</accession>
<protein>
    <submittedName>
        <fullName evidence="2">Uncharacterized protein</fullName>
    </submittedName>
</protein>
<dbReference type="AlphaFoldDB" id="A0A7J7TIR1"/>
<name>A0A7J7TIR1_MYOMY</name>
<feature type="compositionally biased region" description="Polar residues" evidence="1">
    <location>
        <begin position="26"/>
        <end position="35"/>
    </location>
</feature>
<reference evidence="2 3" key="1">
    <citation type="journal article" date="2020" name="Nature">
        <title>Six reference-quality genomes reveal evolution of bat adaptations.</title>
        <authorList>
            <person name="Jebb D."/>
            <person name="Huang Z."/>
            <person name="Pippel M."/>
            <person name="Hughes G.M."/>
            <person name="Lavrichenko K."/>
            <person name="Devanna P."/>
            <person name="Winkler S."/>
            <person name="Jermiin L.S."/>
            <person name="Skirmuntt E.C."/>
            <person name="Katzourakis A."/>
            <person name="Burkitt-Gray L."/>
            <person name="Ray D.A."/>
            <person name="Sullivan K.A.M."/>
            <person name="Roscito J.G."/>
            <person name="Kirilenko B.M."/>
            <person name="Davalos L.M."/>
            <person name="Corthals A.P."/>
            <person name="Power M.L."/>
            <person name="Jones G."/>
            <person name="Ransome R.D."/>
            <person name="Dechmann D.K.N."/>
            <person name="Locatelli A.G."/>
            <person name="Puechmaille S.J."/>
            <person name="Fedrigo O."/>
            <person name="Jarvis E.D."/>
            <person name="Hiller M."/>
            <person name="Vernes S.C."/>
            <person name="Myers E.W."/>
            <person name="Teeling E.C."/>
        </authorList>
    </citation>
    <scope>NUCLEOTIDE SEQUENCE [LARGE SCALE GENOMIC DNA]</scope>
    <source>
        <strain evidence="2">MMyoMyo1</strain>
        <tissue evidence="2">Flight muscle</tissue>
    </source>
</reference>
<organism evidence="2 3">
    <name type="scientific">Myotis myotis</name>
    <name type="common">Greater mouse-eared bat</name>
    <name type="synonym">Vespertilio myotis</name>
    <dbReference type="NCBI Taxonomy" id="51298"/>
    <lineage>
        <taxon>Eukaryota</taxon>
        <taxon>Metazoa</taxon>
        <taxon>Chordata</taxon>
        <taxon>Craniata</taxon>
        <taxon>Vertebrata</taxon>
        <taxon>Euteleostomi</taxon>
        <taxon>Mammalia</taxon>
        <taxon>Eutheria</taxon>
        <taxon>Laurasiatheria</taxon>
        <taxon>Chiroptera</taxon>
        <taxon>Yangochiroptera</taxon>
        <taxon>Vespertilionidae</taxon>
        <taxon>Myotis</taxon>
    </lineage>
</organism>
<feature type="region of interest" description="Disordered" evidence="1">
    <location>
        <begin position="1"/>
        <end position="35"/>
    </location>
</feature>
<dbReference type="EMBL" id="JABWUV010000016">
    <property type="protein sequence ID" value="KAF6300581.1"/>
    <property type="molecule type" value="Genomic_DNA"/>
</dbReference>
<comment type="caution">
    <text evidence="2">The sequence shown here is derived from an EMBL/GenBank/DDBJ whole genome shotgun (WGS) entry which is preliminary data.</text>
</comment>
<keyword evidence="3" id="KW-1185">Reference proteome</keyword>
<evidence type="ECO:0000313" key="3">
    <source>
        <dbReference type="Proteomes" id="UP000527355"/>
    </source>
</evidence>
<feature type="compositionally biased region" description="Low complexity" evidence="1">
    <location>
        <begin position="1"/>
        <end position="14"/>
    </location>
</feature>
<evidence type="ECO:0000313" key="2">
    <source>
        <dbReference type="EMBL" id="KAF6300581.1"/>
    </source>
</evidence>
<gene>
    <name evidence="2" type="ORF">mMyoMyo1_009055</name>
</gene>
<sequence>MSSLLLTSPLDSPPRFASRATCPRPHSQTFPQTWSSSVVTHVTEPIIHPLPELETQRHLPPPSPSFSTSCQVCPFPSETALQPVLLSTSPTPSSPSAEPSQLPLPILTLLGAFLHNEAQGIPLKHSELCHTDRGGHQGGSYPG</sequence>
<proteinExistence type="predicted"/>